<reference evidence="1 2" key="1">
    <citation type="submission" date="2017-09" db="EMBL/GenBank/DDBJ databases">
        <title>Large-scale bioinformatics analysis of Bacillus genomes uncovers conserved roles of natural products in bacterial physiology.</title>
        <authorList>
            <consortium name="Agbiome Team Llc"/>
            <person name="Bleich R.M."/>
            <person name="Grubbs K.J."/>
            <person name="Santa Maria K.C."/>
            <person name="Allen S.E."/>
            <person name="Farag S."/>
            <person name="Shank E.A."/>
            <person name="Bowers A."/>
        </authorList>
    </citation>
    <scope>NUCLEOTIDE SEQUENCE [LARGE SCALE GENOMIC DNA]</scope>
    <source>
        <strain evidence="1 2">AFS040105</strain>
    </source>
</reference>
<evidence type="ECO:0000313" key="1">
    <source>
        <dbReference type="EMBL" id="PGT99431.1"/>
    </source>
</evidence>
<protein>
    <submittedName>
        <fullName evidence="1">Uncharacterized protein</fullName>
    </submittedName>
</protein>
<proteinExistence type="predicted"/>
<dbReference type="AlphaFoldDB" id="A0A2C1LNB8"/>
<dbReference type="RefSeq" id="WP_098858858.1">
    <property type="nucleotide sequence ID" value="NZ_NUMG01000027.1"/>
</dbReference>
<sequence>MIRKELLDLNFGSIVRVWYPDFTIKNKKYRKLQKNAVAVDLIVKEEYGRRVFVEVGKVHPYAFNTTATEILLNSLHVKILEER</sequence>
<dbReference type="EMBL" id="NUMG01000027">
    <property type="protein sequence ID" value="PGT99431.1"/>
    <property type="molecule type" value="Genomic_DNA"/>
</dbReference>
<evidence type="ECO:0000313" key="2">
    <source>
        <dbReference type="Proteomes" id="UP000225766"/>
    </source>
</evidence>
<name>A0A2C1LNB8_BACCE</name>
<organism evidence="1 2">
    <name type="scientific">Bacillus cereus</name>
    <dbReference type="NCBI Taxonomy" id="1396"/>
    <lineage>
        <taxon>Bacteria</taxon>
        <taxon>Bacillati</taxon>
        <taxon>Bacillota</taxon>
        <taxon>Bacilli</taxon>
        <taxon>Bacillales</taxon>
        <taxon>Bacillaceae</taxon>
        <taxon>Bacillus</taxon>
        <taxon>Bacillus cereus group</taxon>
    </lineage>
</organism>
<gene>
    <name evidence="1" type="ORF">COD19_19100</name>
</gene>
<accession>A0A2C1LNB8</accession>
<comment type="caution">
    <text evidence="1">The sequence shown here is derived from an EMBL/GenBank/DDBJ whole genome shotgun (WGS) entry which is preliminary data.</text>
</comment>
<dbReference type="Proteomes" id="UP000225766">
    <property type="component" value="Unassembled WGS sequence"/>
</dbReference>